<dbReference type="Proteomes" id="UP001272242">
    <property type="component" value="Unassembled WGS sequence"/>
</dbReference>
<feature type="region of interest" description="Disordered" evidence="1">
    <location>
        <begin position="32"/>
        <end position="51"/>
    </location>
</feature>
<dbReference type="EMBL" id="JAXBLV010000052">
    <property type="protein sequence ID" value="MDY3558726.1"/>
    <property type="molecule type" value="Genomic_DNA"/>
</dbReference>
<name>A0ABU5ETT7_9BACT</name>
<proteinExistence type="predicted"/>
<comment type="caution">
    <text evidence="2">The sequence shown here is derived from an EMBL/GenBank/DDBJ whole genome shotgun (WGS) entry which is preliminary data.</text>
</comment>
<feature type="compositionally biased region" description="Basic residues" evidence="1">
    <location>
        <begin position="32"/>
        <end position="50"/>
    </location>
</feature>
<organism evidence="2 3">
    <name type="scientific">Gemmata algarum</name>
    <dbReference type="NCBI Taxonomy" id="2975278"/>
    <lineage>
        <taxon>Bacteria</taxon>
        <taxon>Pseudomonadati</taxon>
        <taxon>Planctomycetota</taxon>
        <taxon>Planctomycetia</taxon>
        <taxon>Gemmatales</taxon>
        <taxon>Gemmataceae</taxon>
        <taxon>Gemmata</taxon>
    </lineage>
</organism>
<keyword evidence="3" id="KW-1185">Reference proteome</keyword>
<protein>
    <submittedName>
        <fullName evidence="2">ISKra4 family transposase</fullName>
    </submittedName>
</protein>
<evidence type="ECO:0000256" key="1">
    <source>
        <dbReference type="SAM" id="MobiDB-lite"/>
    </source>
</evidence>
<accession>A0ABU5ETT7</accession>
<evidence type="ECO:0000313" key="2">
    <source>
        <dbReference type="EMBL" id="MDY3558726.1"/>
    </source>
</evidence>
<sequence>MREACTRSRAQTVADHTRCRLGFTDREGRAKRGRARTCAKTHPGRSKGPHTRTVVTAVGPIELERRYFHCPTCGQGEFGADRGLGLSGYVTPGACRMAVLLGVQQSFAKAEVTLAEVVGGELDDNTIRQLCHATAAQATATRQHRSTAEVFTRAQAAARTERPVDSELHIDAGKVNTVEDGWRDLKMAVFARRERSAPTTAMDWEGRDLPTPLARSVIAAVEEASLFGKRCHDEATRLEWTDSSQMTVLGDGAEWLWNVSEQHVRDATQVLDFWHGAEYLASGAKAVFGPGGQAATAFVRGKSKLLEDGYPGLVDWIGELTGQMPAGGDGAALGGVSNYFCGQQGRLNYAVRLRRGQSIGSGLVEGTVKQLLNIRMKQTGARWNLGHVAPFVELGALVSF</sequence>
<reference evidence="3" key="1">
    <citation type="journal article" date="2023" name="Mar. Drugs">
        <title>Gemmata algarum, a Novel Planctomycete Isolated from an Algal Mat, Displays Antimicrobial Activity.</title>
        <authorList>
            <person name="Kumar G."/>
            <person name="Kallscheuer N."/>
            <person name="Kashif M."/>
            <person name="Ahamad S."/>
            <person name="Jagadeeshwari U."/>
            <person name="Pannikurungottu S."/>
            <person name="Haufschild T."/>
            <person name="Kabuu M."/>
            <person name="Sasikala C."/>
            <person name="Jogler C."/>
            <person name="Ramana C."/>
        </authorList>
    </citation>
    <scope>NUCLEOTIDE SEQUENCE [LARGE SCALE GENOMIC DNA]</scope>
    <source>
        <strain evidence="3">JC673</strain>
    </source>
</reference>
<dbReference type="NCBIfam" id="NF033572">
    <property type="entry name" value="transpos_ISKra4"/>
    <property type="match status" value="1"/>
</dbReference>
<evidence type="ECO:0000313" key="3">
    <source>
        <dbReference type="Proteomes" id="UP001272242"/>
    </source>
</evidence>
<gene>
    <name evidence="2" type="ORF">R5W23_005883</name>
</gene>